<evidence type="ECO:0000313" key="3">
    <source>
        <dbReference type="Proteomes" id="UP000324336"/>
    </source>
</evidence>
<organism evidence="2 3">
    <name type="scientific">Brachyspira aalborgi</name>
    <dbReference type="NCBI Taxonomy" id="29522"/>
    <lineage>
        <taxon>Bacteria</taxon>
        <taxon>Pseudomonadati</taxon>
        <taxon>Spirochaetota</taxon>
        <taxon>Spirochaetia</taxon>
        <taxon>Brachyspirales</taxon>
        <taxon>Brachyspiraceae</taxon>
        <taxon>Brachyspira</taxon>
    </lineage>
</organism>
<comment type="caution">
    <text evidence="2">The sequence shown here is derived from an EMBL/GenBank/DDBJ whole genome shotgun (WGS) entry which is preliminary data.</text>
</comment>
<feature type="region of interest" description="Disordered" evidence="1">
    <location>
        <begin position="58"/>
        <end position="77"/>
    </location>
</feature>
<proteinExistence type="predicted"/>
<dbReference type="EMBL" id="SAYA01000023">
    <property type="protein sequence ID" value="TXJ24379.1"/>
    <property type="molecule type" value="Genomic_DNA"/>
</dbReference>
<accession>A0AB38PYR4</accession>
<protein>
    <submittedName>
        <fullName evidence="2">Uncharacterized protein</fullName>
    </submittedName>
</protein>
<dbReference type="Proteomes" id="UP000324336">
    <property type="component" value="Unassembled WGS sequence"/>
</dbReference>
<dbReference type="AlphaFoldDB" id="A0AB38PYR4"/>
<name>A0AB38PYR4_9SPIR</name>
<evidence type="ECO:0000256" key="1">
    <source>
        <dbReference type="SAM" id="MobiDB-lite"/>
    </source>
</evidence>
<sequence>MSEKVYCKYCGSSSSSIRGLTSSSCSKNTEGKYHVPYEGGEKSKYECKYCGSSSSSIRGLTSSSCSKNPSGKYHVPL</sequence>
<reference evidence="2 3" key="1">
    <citation type="journal article" date="1992" name="Lakartidningen">
        <title>[Penicillin V and not amoxicillin is the first choice preparation in acute otitis].</title>
        <authorList>
            <person name="Kamme C."/>
            <person name="Lundgren K."/>
            <person name="Prellner K."/>
        </authorList>
    </citation>
    <scope>NUCLEOTIDE SEQUENCE [LARGE SCALE GENOMIC DNA]</scope>
    <source>
        <strain evidence="2 3">PC4597II</strain>
    </source>
</reference>
<dbReference type="RefSeq" id="WP_147775026.1">
    <property type="nucleotide sequence ID" value="NZ_SAYA01000023.1"/>
</dbReference>
<evidence type="ECO:0000313" key="2">
    <source>
        <dbReference type="EMBL" id="TXJ24379.1"/>
    </source>
</evidence>
<gene>
    <name evidence="2" type="ORF">EPJ73_11110</name>
</gene>